<reference evidence="2 3" key="1">
    <citation type="journal article" date="2014" name="Appl. Environ. Microbiol.">
        <title>Profile of Secreted Hydrolases, Associated Proteins, and SlpA in Thermoanaerobacterium saccharolyticum during the Degradation of Hemicellulose.</title>
        <authorList>
            <person name="Currie D.H."/>
            <person name="Guss A.M."/>
            <person name="Herring C.D."/>
            <person name="Giannone R.J."/>
            <person name="Johnson C.M."/>
            <person name="Lankford P.K."/>
            <person name="Brown S.D."/>
            <person name="Hettich R.L."/>
            <person name="Lynd L.R."/>
        </authorList>
    </citation>
    <scope>NUCLEOTIDE SEQUENCE [LARGE SCALE GENOMIC DNA]</scope>
    <source>
        <strain evidence="3">DSM 8691 / JW/SL-YS485</strain>
    </source>
</reference>
<dbReference type="eggNOG" id="ENOG5033XH8">
    <property type="taxonomic scope" value="Bacteria"/>
</dbReference>
<evidence type="ECO:0000313" key="2">
    <source>
        <dbReference type="EMBL" id="AFK85902.1"/>
    </source>
</evidence>
<name>I3VTQ7_THESW</name>
<dbReference type="STRING" id="1094508.Tsac_0886"/>
<evidence type="ECO:0008006" key="4">
    <source>
        <dbReference type="Google" id="ProtNLM"/>
    </source>
</evidence>
<dbReference type="KEGG" id="tsh:Tsac_0886"/>
<accession>I3VTQ7</accession>
<dbReference type="EMBL" id="CP003184">
    <property type="protein sequence ID" value="AFK85902.1"/>
    <property type="molecule type" value="Genomic_DNA"/>
</dbReference>
<proteinExistence type="predicted"/>
<organism evidence="2 3">
    <name type="scientific">Thermoanaerobacterium saccharolyticum (strain DSM 8691 / JW/SL-YS485)</name>
    <dbReference type="NCBI Taxonomy" id="1094508"/>
    <lineage>
        <taxon>Bacteria</taxon>
        <taxon>Bacillati</taxon>
        <taxon>Bacillota</taxon>
        <taxon>Clostridia</taxon>
        <taxon>Thermoanaerobacterales</taxon>
        <taxon>Thermoanaerobacteraceae</taxon>
        <taxon>Thermoanaerobacterium</taxon>
    </lineage>
</organism>
<feature type="chain" id="PRO_5003681284" description="Copper amine oxidase-like domain-containing protein" evidence="1">
    <location>
        <begin position="21"/>
        <end position="309"/>
    </location>
</feature>
<evidence type="ECO:0000256" key="1">
    <source>
        <dbReference type="SAM" id="SignalP"/>
    </source>
</evidence>
<protein>
    <recommendedName>
        <fullName evidence="4">Copper amine oxidase-like domain-containing protein</fullName>
    </recommendedName>
</protein>
<gene>
    <name evidence="2" type="ordered locus">Tsac_0886</name>
</gene>
<dbReference type="Proteomes" id="UP000006178">
    <property type="component" value="Chromosome"/>
</dbReference>
<dbReference type="AlphaFoldDB" id="I3VTQ7"/>
<sequence length="309" mass="34411">MKKLISFLIVFLLVLTTAFADTVNDPNLQPVPDSSIQSSNWTQYIPAEGEGVSGASIMQDNSSDNTLTRKWVYEGGYTSVSETIPVASTVWVQSSQYVPPVTQQQEIVLNKYAVATFGAYFPGYGGTVTNQWILTSFNNYMITIADYDPSKSRMGWLYETYGIISVGYDLYGTYPYNSIVFPSGTPVYQNSLDQQIIIANYNIPTLLQIPGVIAPMTYESYNNLSLQNAVLVVGNNPIGSPGFVGSTLLIPVQVHTGQYQTVVVQPGYYEDTSHWETTVTYETKQDMVYSASPHWTEYESIIPQYQLKN</sequence>
<dbReference type="PATRIC" id="fig|1094508.3.peg.896"/>
<keyword evidence="3" id="KW-1185">Reference proteome</keyword>
<dbReference type="BioCyc" id="TSAC1094508:GLMA-893-MONOMER"/>
<evidence type="ECO:0000313" key="3">
    <source>
        <dbReference type="Proteomes" id="UP000006178"/>
    </source>
</evidence>
<keyword evidence="1" id="KW-0732">Signal</keyword>
<dbReference type="RefSeq" id="WP_014757806.1">
    <property type="nucleotide sequence ID" value="NC_017992.1"/>
</dbReference>
<feature type="signal peptide" evidence="1">
    <location>
        <begin position="1"/>
        <end position="20"/>
    </location>
</feature>